<comment type="caution">
    <text evidence="1">The sequence shown here is derived from an EMBL/GenBank/DDBJ whole genome shotgun (WGS) entry which is preliminary data.</text>
</comment>
<gene>
    <name evidence="1" type="ORF">PSON_ATCC_30995.1.T0760216</name>
</gene>
<proteinExistence type="predicted"/>
<dbReference type="EMBL" id="CAJJDN010000076">
    <property type="protein sequence ID" value="CAD8101857.1"/>
    <property type="molecule type" value="Genomic_DNA"/>
</dbReference>
<protein>
    <submittedName>
        <fullName evidence="1">Uncharacterized protein</fullName>
    </submittedName>
</protein>
<organism evidence="1 2">
    <name type="scientific">Paramecium sonneborni</name>
    <dbReference type="NCBI Taxonomy" id="65129"/>
    <lineage>
        <taxon>Eukaryota</taxon>
        <taxon>Sar</taxon>
        <taxon>Alveolata</taxon>
        <taxon>Ciliophora</taxon>
        <taxon>Intramacronucleata</taxon>
        <taxon>Oligohymenophorea</taxon>
        <taxon>Peniculida</taxon>
        <taxon>Parameciidae</taxon>
        <taxon>Paramecium</taxon>
    </lineage>
</organism>
<evidence type="ECO:0000313" key="2">
    <source>
        <dbReference type="Proteomes" id="UP000692954"/>
    </source>
</evidence>
<evidence type="ECO:0000313" key="1">
    <source>
        <dbReference type="EMBL" id="CAD8101857.1"/>
    </source>
</evidence>
<keyword evidence="2" id="KW-1185">Reference proteome</keyword>
<name>A0A8S1PFC2_9CILI</name>
<dbReference type="Proteomes" id="UP000692954">
    <property type="component" value="Unassembled WGS sequence"/>
</dbReference>
<sequence>MIGILLKEKISIRNQQQLLTSSIMNFLKQDCENSQSQQLNFQGKFTIKFKSYSCIIISDLKIPNEFHTMQIYEMIQNVLIIIKTSSKFSQIQIIQLKFVKQITEGVIIGVILIELNNLECLVLVKQVINQNRKHRKSKFNQKELILILRYCQFRIVWIDLMKILNHLQMKELERTIQIDQISGSVKTSRISSKVITDLENRSSKIF</sequence>
<accession>A0A8S1PFC2</accession>
<dbReference type="AlphaFoldDB" id="A0A8S1PFC2"/>
<reference evidence="1" key="1">
    <citation type="submission" date="2021-01" db="EMBL/GenBank/DDBJ databases">
        <authorList>
            <consortium name="Genoscope - CEA"/>
            <person name="William W."/>
        </authorList>
    </citation>
    <scope>NUCLEOTIDE SEQUENCE</scope>
</reference>